<sequence length="104" mass="12600">MNEKFELIDLNTRITLSNRIIKKFIKKTINKFIKASRKKFFILKRFINEIKALIKRFNLYNISHKILNNQRGYDYNWPKLICHHLNLLTAKDVLMDKTYATKKI</sequence>
<evidence type="ECO:0000313" key="1">
    <source>
        <dbReference type="EMBL" id="AMR75590.1"/>
    </source>
</evidence>
<proteinExistence type="predicted"/>
<dbReference type="RefSeq" id="WP_043924408.1">
    <property type="nucleotide sequence ID" value="NZ_CP014808.1"/>
</dbReference>
<name>A0AAN0X5U5_BORHE</name>
<accession>A0AAN0X5U5</accession>
<dbReference type="AlphaFoldDB" id="A0AAN0X5U5"/>
<organism evidence="1 2">
    <name type="scientific">Borrelia hermsii</name>
    <dbReference type="NCBI Taxonomy" id="140"/>
    <lineage>
        <taxon>Bacteria</taxon>
        <taxon>Pseudomonadati</taxon>
        <taxon>Spirochaetota</taxon>
        <taxon>Spirochaetia</taxon>
        <taxon>Spirochaetales</taxon>
        <taxon>Borreliaceae</taxon>
        <taxon>Borrelia</taxon>
    </lineage>
</organism>
<protein>
    <submittedName>
        <fullName evidence="1">Uncharacterized protein</fullName>
    </submittedName>
</protein>
<dbReference type="EMBL" id="CP014808">
    <property type="protein sequence ID" value="AMR75590.1"/>
    <property type="molecule type" value="Genomic_DNA"/>
</dbReference>
<gene>
    <name evidence="1" type="ORF">A0V01_03155</name>
</gene>
<evidence type="ECO:0000313" key="2">
    <source>
        <dbReference type="Proteomes" id="UP000075229"/>
    </source>
</evidence>
<reference evidence="1 2" key="1">
    <citation type="submission" date="2016-03" db="EMBL/GenBank/DDBJ databases">
        <title>Borrelia hermsii Genome sequencing and assembly.</title>
        <authorList>
            <person name="Bontemps-Gallo S."/>
            <person name="Stewart S."/>
        </authorList>
    </citation>
    <scope>NUCLEOTIDE SEQUENCE [LARGE SCALE GENOMIC DNA]</scope>
    <source>
        <strain evidence="1 2">DAH-2E7</strain>
    </source>
</reference>
<dbReference type="Proteomes" id="UP000075229">
    <property type="component" value="Chromosome"/>
</dbReference>